<comment type="caution">
    <text evidence="2">The sequence shown here is derived from an EMBL/GenBank/DDBJ whole genome shotgun (WGS) entry which is preliminary data.</text>
</comment>
<keyword evidence="1" id="KW-0812">Transmembrane</keyword>
<name>A0A942UYF8_9FIRM</name>
<keyword evidence="1" id="KW-0472">Membrane</keyword>
<feature type="transmembrane region" description="Helical" evidence="1">
    <location>
        <begin position="92"/>
        <end position="114"/>
    </location>
</feature>
<feature type="transmembrane region" description="Helical" evidence="1">
    <location>
        <begin position="12"/>
        <end position="31"/>
    </location>
</feature>
<feature type="transmembrane region" description="Helical" evidence="1">
    <location>
        <begin position="240"/>
        <end position="258"/>
    </location>
</feature>
<keyword evidence="3" id="KW-1185">Reference proteome</keyword>
<gene>
    <name evidence="2" type="ORF">GOQ27_11640</name>
</gene>
<feature type="transmembrane region" description="Helical" evidence="1">
    <location>
        <begin position="142"/>
        <end position="167"/>
    </location>
</feature>
<feature type="transmembrane region" description="Helical" evidence="1">
    <location>
        <begin position="179"/>
        <end position="199"/>
    </location>
</feature>
<keyword evidence="1" id="KW-1133">Transmembrane helix</keyword>
<sequence length="264" mass="30063">MLNFMKYEIKGSIRYIGIIFITMILLSTFVLTTADINNVPRTIILSVISLMGGNIAILIHFVNSFSKEVYEDRGYLTLTLPISGDKIVLSKLLVTLLWYGIYSIIQFIFIYFILNKYSQILEQPVFTTMLSYGKEIIKSPEMILLVILSIFQLILFIMTVYFSIAISKAALGIKKVGKLIAFILFLLLNTGISYLNVLIERVLPFGVQFDIGRFSERSIMMNDIAMNATNEPFSINIPSIALNIILFILFLFTTGYILERKIDL</sequence>
<evidence type="ECO:0000256" key="1">
    <source>
        <dbReference type="SAM" id="Phobius"/>
    </source>
</evidence>
<accession>A0A942UYF8</accession>
<reference evidence="2" key="1">
    <citation type="submission" date="2019-12" db="EMBL/GenBank/DDBJ databases">
        <title>Clostridiaceae gen. nov. sp. nov., isolated from sediment in Xinjiang, China.</title>
        <authorList>
            <person name="Zhang R."/>
        </authorList>
    </citation>
    <scope>NUCLEOTIDE SEQUENCE</scope>
    <source>
        <strain evidence="2">D2Q-11</strain>
    </source>
</reference>
<dbReference type="EMBL" id="WSFT01000040">
    <property type="protein sequence ID" value="MBS4539119.1"/>
    <property type="molecule type" value="Genomic_DNA"/>
</dbReference>
<evidence type="ECO:0000313" key="3">
    <source>
        <dbReference type="Proteomes" id="UP000724672"/>
    </source>
</evidence>
<dbReference type="RefSeq" id="WP_203367037.1">
    <property type="nucleotide sequence ID" value="NZ_WSFT01000040.1"/>
</dbReference>
<evidence type="ECO:0008006" key="4">
    <source>
        <dbReference type="Google" id="ProtNLM"/>
    </source>
</evidence>
<protein>
    <recommendedName>
        <fullName evidence="4">ABC-2 family transporter protein</fullName>
    </recommendedName>
</protein>
<evidence type="ECO:0000313" key="2">
    <source>
        <dbReference type="EMBL" id="MBS4539119.1"/>
    </source>
</evidence>
<dbReference type="Proteomes" id="UP000724672">
    <property type="component" value="Unassembled WGS sequence"/>
</dbReference>
<organism evidence="2 3">
    <name type="scientific">Anaeromonas frigoriresistens</name>
    <dbReference type="NCBI Taxonomy" id="2683708"/>
    <lineage>
        <taxon>Bacteria</taxon>
        <taxon>Bacillati</taxon>
        <taxon>Bacillota</taxon>
        <taxon>Tissierellia</taxon>
        <taxon>Tissierellales</taxon>
        <taxon>Thermohalobacteraceae</taxon>
        <taxon>Anaeromonas</taxon>
    </lineage>
</organism>
<feature type="transmembrane region" description="Helical" evidence="1">
    <location>
        <begin position="43"/>
        <end position="63"/>
    </location>
</feature>
<proteinExistence type="predicted"/>
<dbReference type="AlphaFoldDB" id="A0A942UYF8"/>